<feature type="transmembrane region" description="Helical" evidence="1">
    <location>
        <begin position="6"/>
        <end position="22"/>
    </location>
</feature>
<dbReference type="PATRIC" id="fig|1435051.3.peg.1473"/>
<dbReference type="GeneID" id="97502127"/>
<keyword evidence="1" id="KW-0812">Transmembrane</keyword>
<dbReference type="PANTHER" id="PTHR35007">
    <property type="entry name" value="INTEGRAL MEMBRANE PROTEIN-RELATED"/>
    <property type="match status" value="1"/>
</dbReference>
<accession>W4N6K2</accession>
<sequence>MLEFWMIAAACCTAGAVWLWRWNPARLSSDDEAVSDPPIPLILEMLAVAIRQGASIPHALTAVGRIVGGDFGAGLASAGNALNQGADWSQAWPAGDDLALVRDAFASSWSSGASPLNRLDAAVEQLDWDERSRIEQSAAALSIRLLLPTGLCFLPAFVAVGVIPAIASFLG</sequence>
<name>W4N6K2_9BIFI</name>
<dbReference type="Proteomes" id="UP000019155">
    <property type="component" value="Unassembled WGS sequence"/>
</dbReference>
<keyword evidence="1" id="KW-0472">Membrane</keyword>
<gene>
    <name evidence="2" type="ORF">BMOU_1490</name>
</gene>
<proteinExistence type="predicted"/>
<feature type="transmembrane region" description="Helical" evidence="1">
    <location>
        <begin position="145"/>
        <end position="170"/>
    </location>
</feature>
<dbReference type="OrthoDB" id="3267562at2"/>
<dbReference type="EMBL" id="AZMV01000007">
    <property type="protein sequence ID" value="ETY70634.1"/>
    <property type="molecule type" value="Genomic_DNA"/>
</dbReference>
<keyword evidence="1" id="KW-1133">Transmembrane helix</keyword>
<protein>
    <submittedName>
        <fullName evidence="2">Type II secretion system protein, pilus assembly</fullName>
    </submittedName>
</protein>
<dbReference type="STRING" id="1435051.BMOU_1490"/>
<evidence type="ECO:0000313" key="3">
    <source>
        <dbReference type="Proteomes" id="UP000019155"/>
    </source>
</evidence>
<dbReference type="RefSeq" id="WP_034876320.1">
    <property type="nucleotide sequence ID" value="NZ_AZMV01000007.1"/>
</dbReference>
<dbReference type="GO" id="GO:0005886">
    <property type="term" value="C:plasma membrane"/>
    <property type="evidence" value="ECO:0007669"/>
    <property type="project" value="UniProtKB-SubCell"/>
</dbReference>
<evidence type="ECO:0000256" key="1">
    <source>
        <dbReference type="SAM" id="Phobius"/>
    </source>
</evidence>
<dbReference type="eggNOG" id="COG2064">
    <property type="taxonomic scope" value="Bacteria"/>
</dbReference>
<organism evidence="2 3">
    <name type="scientific">Bifidobacterium moukalabense DSM 27321</name>
    <dbReference type="NCBI Taxonomy" id="1435051"/>
    <lineage>
        <taxon>Bacteria</taxon>
        <taxon>Bacillati</taxon>
        <taxon>Actinomycetota</taxon>
        <taxon>Actinomycetes</taxon>
        <taxon>Bifidobacteriales</taxon>
        <taxon>Bifidobacteriaceae</taxon>
        <taxon>Bifidobacterium</taxon>
    </lineage>
</organism>
<comment type="caution">
    <text evidence="2">The sequence shown here is derived from an EMBL/GenBank/DDBJ whole genome shotgun (WGS) entry which is preliminary data.</text>
</comment>
<reference evidence="2 3" key="1">
    <citation type="journal article" date="2014" name="Genome Announc.">
        <title>The Genome Sequence of Bifidobacterium moukalabense DSM 27321 Highlights the Close Phylogenetic Relatedness with the Bifidobacterium dentium Taxon.</title>
        <authorList>
            <person name="Lugli G.A."/>
            <person name="Duranti S."/>
            <person name="Milani C."/>
            <person name="Turroni F."/>
            <person name="Viappiani A."/>
            <person name="Mangifesta M."/>
            <person name="van Sinderen D."/>
            <person name="Ventura M."/>
        </authorList>
    </citation>
    <scope>NUCLEOTIDE SEQUENCE [LARGE SCALE GENOMIC DNA]</scope>
    <source>
        <strain evidence="2 3">DSM 27321</strain>
    </source>
</reference>
<evidence type="ECO:0000313" key="2">
    <source>
        <dbReference type="EMBL" id="ETY70634.1"/>
    </source>
</evidence>
<dbReference type="AlphaFoldDB" id="W4N6K2"/>
<dbReference type="PANTHER" id="PTHR35007:SF3">
    <property type="entry name" value="POSSIBLE CONSERVED ALANINE RICH MEMBRANE PROTEIN"/>
    <property type="match status" value="1"/>
</dbReference>
<keyword evidence="3" id="KW-1185">Reference proteome</keyword>